<dbReference type="AlphaFoldDB" id="A0A848HP49"/>
<evidence type="ECO:0000256" key="5">
    <source>
        <dbReference type="ARBA" id="ARBA00023251"/>
    </source>
</evidence>
<dbReference type="GO" id="GO:0017001">
    <property type="term" value="P:antibiotic catabolic process"/>
    <property type="evidence" value="ECO:0007669"/>
    <property type="project" value="InterPro"/>
</dbReference>
<gene>
    <name evidence="9" type="ORF">HHL21_10915</name>
</gene>
<feature type="domain" description="Beta-lactamase-related" evidence="8">
    <location>
        <begin position="34"/>
        <end position="379"/>
    </location>
</feature>
<dbReference type="InterPro" id="IPR058136">
    <property type="entry name" value="AmpC"/>
</dbReference>
<dbReference type="Gene3D" id="3.40.710.10">
    <property type="entry name" value="DD-peptidase/beta-lactamase superfamily"/>
    <property type="match status" value="1"/>
</dbReference>
<feature type="signal peptide" evidence="7">
    <location>
        <begin position="1"/>
        <end position="23"/>
    </location>
</feature>
<evidence type="ECO:0000313" key="10">
    <source>
        <dbReference type="Proteomes" id="UP000583752"/>
    </source>
</evidence>
<dbReference type="EC" id="3.5.2.6" evidence="3 6"/>
<dbReference type="Proteomes" id="UP000583752">
    <property type="component" value="Unassembled WGS sequence"/>
</dbReference>
<evidence type="ECO:0000256" key="7">
    <source>
        <dbReference type="SAM" id="SignalP"/>
    </source>
</evidence>
<comment type="caution">
    <text evidence="9">The sequence shown here is derived from an EMBL/GenBank/DDBJ whole genome shotgun (WGS) entry which is preliminary data.</text>
</comment>
<dbReference type="GO" id="GO:0046677">
    <property type="term" value="P:response to antibiotic"/>
    <property type="evidence" value="ECO:0007669"/>
    <property type="project" value="UniProtKB-UniRule"/>
</dbReference>
<accession>A0A848HP49</accession>
<evidence type="ECO:0000256" key="2">
    <source>
        <dbReference type="ARBA" id="ARBA00007840"/>
    </source>
</evidence>
<organism evidence="9 10">
    <name type="scientific">Massilia polaris</name>
    <dbReference type="NCBI Taxonomy" id="2728846"/>
    <lineage>
        <taxon>Bacteria</taxon>
        <taxon>Pseudomonadati</taxon>
        <taxon>Pseudomonadota</taxon>
        <taxon>Betaproteobacteria</taxon>
        <taxon>Burkholderiales</taxon>
        <taxon>Oxalobacteraceae</taxon>
        <taxon>Telluria group</taxon>
        <taxon>Massilia</taxon>
    </lineage>
</organism>
<dbReference type="InterPro" id="IPR001586">
    <property type="entry name" value="Beta-lactam_class-C_AS"/>
</dbReference>
<dbReference type="EMBL" id="JABBGG010000005">
    <property type="protein sequence ID" value="NML61581.1"/>
    <property type="molecule type" value="Genomic_DNA"/>
</dbReference>
<keyword evidence="4 6" id="KW-0378">Hydrolase</keyword>
<name>A0A848HP49_9BURK</name>
<dbReference type="SUPFAM" id="SSF56601">
    <property type="entry name" value="beta-lactamase/transpeptidase-like"/>
    <property type="match status" value="1"/>
</dbReference>
<dbReference type="InterPro" id="IPR001466">
    <property type="entry name" value="Beta-lactam-related"/>
</dbReference>
<evidence type="ECO:0000256" key="3">
    <source>
        <dbReference type="ARBA" id="ARBA00012865"/>
    </source>
</evidence>
<dbReference type="PANTHER" id="PTHR46825:SF8">
    <property type="entry name" value="BETA-LACTAMASE-RELATED"/>
    <property type="match status" value="1"/>
</dbReference>
<keyword evidence="5 6" id="KW-0046">Antibiotic resistance</keyword>
<evidence type="ECO:0000313" key="9">
    <source>
        <dbReference type="EMBL" id="NML61581.1"/>
    </source>
</evidence>
<dbReference type="GO" id="GO:0030288">
    <property type="term" value="C:outer membrane-bounded periplasmic space"/>
    <property type="evidence" value="ECO:0007669"/>
    <property type="project" value="InterPro"/>
</dbReference>
<protein>
    <recommendedName>
        <fullName evidence="3 6">Beta-lactamase</fullName>
        <ecNumber evidence="3 6">3.5.2.6</ecNumber>
    </recommendedName>
</protein>
<dbReference type="NCBIfam" id="NF033085">
    <property type="entry name" value="bla_class_C"/>
    <property type="match status" value="1"/>
</dbReference>
<dbReference type="InterPro" id="IPR012338">
    <property type="entry name" value="Beta-lactam/transpept-like"/>
</dbReference>
<keyword evidence="10" id="KW-1185">Reference proteome</keyword>
<dbReference type="Pfam" id="PF00144">
    <property type="entry name" value="Beta-lactamase"/>
    <property type="match status" value="1"/>
</dbReference>
<evidence type="ECO:0000259" key="8">
    <source>
        <dbReference type="Pfam" id="PF00144"/>
    </source>
</evidence>
<reference evidence="9 10" key="1">
    <citation type="submission" date="2020-04" db="EMBL/GenBank/DDBJ databases">
        <title>Massilia sp. RP-1-19 isolated from soil.</title>
        <authorList>
            <person name="Dahal R.H."/>
        </authorList>
    </citation>
    <scope>NUCLEOTIDE SEQUENCE [LARGE SCALE GENOMIC DNA]</scope>
    <source>
        <strain evidence="9 10">RP-1-19</strain>
    </source>
</reference>
<evidence type="ECO:0000256" key="4">
    <source>
        <dbReference type="ARBA" id="ARBA00022801"/>
    </source>
</evidence>
<keyword evidence="7" id="KW-0732">Signal</keyword>
<dbReference type="PROSITE" id="PS00336">
    <property type="entry name" value="BETA_LACTAMASE_C"/>
    <property type="match status" value="1"/>
</dbReference>
<evidence type="ECO:0000256" key="6">
    <source>
        <dbReference type="RuleBase" id="RU361140"/>
    </source>
</evidence>
<comment type="similarity">
    <text evidence="2 6">Belongs to the class-C beta-lactamase family.</text>
</comment>
<evidence type="ECO:0000256" key="1">
    <source>
        <dbReference type="ARBA" id="ARBA00001526"/>
    </source>
</evidence>
<dbReference type="GO" id="GO:0008800">
    <property type="term" value="F:beta-lactamase activity"/>
    <property type="evidence" value="ECO:0007669"/>
    <property type="project" value="UniProtKB-UniRule"/>
</dbReference>
<sequence length="385" mass="41540">MIISSRRTAIAFICSSVALSSWAADDAATIRAVVDTAIRPLMAEHDVPGMAVAITIDGKPTYFNYGVASREKNTPVSETTLFEMGSISKVFTATLASYAQVTGKLSLDDKPGKYMPQLKGSAIDKASLLNLGTYTAGGLPLQFPDEVENATMAAYFQQWKPDAAPGTRREYSNPSLGLFGHLTALALKRDFADAMQTQLFPRLGLSDSYITVPKSAMANYAWGYRENKPVRVNPGVFGDEAYGVKSTAVDMLRFVQANIDPARVPGPMQRAVAGTHVGYFQVGGMVQGLGWEQYPYPITAERLLAGNSATMIHEPNPAKQLARPHLPSERTLFNKTGSTGGFGAYVAFIPETRIGIVMLANKNYPIPARVKAAHAILEQLGPVTK</sequence>
<comment type="catalytic activity">
    <reaction evidence="1 6">
        <text>a beta-lactam + H2O = a substituted beta-amino acid</text>
        <dbReference type="Rhea" id="RHEA:20401"/>
        <dbReference type="ChEBI" id="CHEBI:15377"/>
        <dbReference type="ChEBI" id="CHEBI:35627"/>
        <dbReference type="ChEBI" id="CHEBI:140347"/>
        <dbReference type="EC" id="3.5.2.6"/>
    </reaction>
</comment>
<feature type="chain" id="PRO_5032604268" description="Beta-lactamase" evidence="7">
    <location>
        <begin position="24"/>
        <end position="385"/>
    </location>
</feature>
<dbReference type="PANTHER" id="PTHR46825">
    <property type="entry name" value="D-ALANYL-D-ALANINE-CARBOXYPEPTIDASE/ENDOPEPTIDASE AMPH"/>
    <property type="match status" value="1"/>
</dbReference>
<dbReference type="InterPro" id="IPR050491">
    <property type="entry name" value="AmpC-like"/>
</dbReference>
<proteinExistence type="inferred from homology"/>